<comment type="caution">
    <text evidence="2">The sequence shown here is derived from an EMBL/GenBank/DDBJ whole genome shotgun (WGS) entry which is preliminary data.</text>
</comment>
<keyword evidence="3" id="KW-1185">Reference proteome</keyword>
<dbReference type="EMBL" id="JBHUDJ010000001">
    <property type="protein sequence ID" value="MFD1585496.1"/>
    <property type="molecule type" value="Genomic_DNA"/>
</dbReference>
<accession>A0ABD6C721</accession>
<dbReference type="CDD" id="cd00085">
    <property type="entry name" value="HNHc"/>
    <property type="match status" value="1"/>
</dbReference>
<dbReference type="InterPro" id="IPR003615">
    <property type="entry name" value="HNH_nuc"/>
</dbReference>
<dbReference type="Pfam" id="PF12773">
    <property type="entry name" value="DZR"/>
    <property type="match status" value="1"/>
</dbReference>
<reference evidence="2 3" key="1">
    <citation type="journal article" date="2019" name="Int. J. Syst. Evol. Microbiol.">
        <title>The Global Catalogue of Microorganisms (GCM) 10K type strain sequencing project: providing services to taxonomists for standard genome sequencing and annotation.</title>
        <authorList>
            <consortium name="The Broad Institute Genomics Platform"/>
            <consortium name="The Broad Institute Genome Sequencing Center for Infectious Disease"/>
            <person name="Wu L."/>
            <person name="Ma J."/>
        </authorList>
    </citation>
    <scope>NUCLEOTIDE SEQUENCE [LARGE SCALE GENOMIC DNA]</scope>
    <source>
        <strain evidence="2 3">CGMCC 1.12125</strain>
    </source>
</reference>
<dbReference type="SMART" id="SM00507">
    <property type="entry name" value="HNHc"/>
    <property type="match status" value="1"/>
</dbReference>
<proteinExistence type="predicted"/>
<sequence>MVNTEYPRDWRSRRREVFEQDGYTCQNCERKGGEKGDAELLAYHLVPLDAGGSHDTANLLTVCRQCKRRLTEAADASAEGAAEDSMVDPIESLQDLQRAIAYVDKIESLVSKYANQVLGDGDVDEGEIVRNSESFLIDARDAKNHILTAKLMFANLHLEADTQAKRDAIAHLSEEVLGLLRYELEIVGYFQDYINVLTTVKCPKCGYDADQDSKLCGECSRELPVFWECLQCRTDVDELDEDYCSACGNELPELPPEQQRELESVQEATAATLTEWQSQLETVLTVVETEVVPAHKN</sequence>
<dbReference type="InterPro" id="IPR029471">
    <property type="entry name" value="HNH_5"/>
</dbReference>
<gene>
    <name evidence="2" type="ORF">ACFR9U_00760</name>
</gene>
<name>A0ABD6C721_9EURY</name>
<dbReference type="Pfam" id="PF14279">
    <property type="entry name" value="HNH_5"/>
    <property type="match status" value="1"/>
</dbReference>
<dbReference type="Gene3D" id="1.10.30.50">
    <property type="match status" value="1"/>
</dbReference>
<dbReference type="Proteomes" id="UP001597119">
    <property type="component" value="Unassembled WGS sequence"/>
</dbReference>
<evidence type="ECO:0000259" key="1">
    <source>
        <dbReference type="SMART" id="SM00507"/>
    </source>
</evidence>
<evidence type="ECO:0000313" key="3">
    <source>
        <dbReference type="Proteomes" id="UP001597119"/>
    </source>
</evidence>
<dbReference type="AlphaFoldDB" id="A0ABD6C721"/>
<dbReference type="InterPro" id="IPR025874">
    <property type="entry name" value="DZR"/>
</dbReference>
<feature type="domain" description="HNH nuclease" evidence="1">
    <location>
        <begin position="12"/>
        <end position="68"/>
    </location>
</feature>
<evidence type="ECO:0000313" key="2">
    <source>
        <dbReference type="EMBL" id="MFD1585496.1"/>
    </source>
</evidence>
<dbReference type="RefSeq" id="WP_247377887.1">
    <property type="nucleotide sequence ID" value="NZ_JALLGV010000004.1"/>
</dbReference>
<protein>
    <submittedName>
        <fullName evidence="2">Zinc ribbon domain-containing protein</fullName>
    </submittedName>
</protein>
<organism evidence="2 3">
    <name type="scientific">Halorientalis brevis</name>
    <dbReference type="NCBI Taxonomy" id="1126241"/>
    <lineage>
        <taxon>Archaea</taxon>
        <taxon>Methanobacteriati</taxon>
        <taxon>Methanobacteriota</taxon>
        <taxon>Stenosarchaea group</taxon>
        <taxon>Halobacteria</taxon>
        <taxon>Halobacteriales</taxon>
        <taxon>Haloarculaceae</taxon>
        <taxon>Halorientalis</taxon>
    </lineage>
</organism>